<dbReference type="InterPro" id="IPR042241">
    <property type="entry name" value="GCP_C_sf"/>
</dbReference>
<dbReference type="InterPro" id="IPR040457">
    <property type="entry name" value="GCP_C"/>
</dbReference>
<dbReference type="GO" id="GO:0007020">
    <property type="term" value="P:microtubule nucleation"/>
    <property type="evidence" value="ECO:0007669"/>
    <property type="project" value="InterPro"/>
</dbReference>
<dbReference type="GO" id="GO:0000930">
    <property type="term" value="C:gamma-tubulin complex"/>
    <property type="evidence" value="ECO:0007669"/>
    <property type="project" value="TreeGrafter"/>
</dbReference>
<dbReference type="GO" id="GO:0031122">
    <property type="term" value="P:cytoplasmic microtubule organization"/>
    <property type="evidence" value="ECO:0007669"/>
    <property type="project" value="TreeGrafter"/>
</dbReference>
<evidence type="ECO:0000256" key="1">
    <source>
        <dbReference type="ARBA" id="ARBA00010337"/>
    </source>
</evidence>
<evidence type="ECO:0000256" key="5">
    <source>
        <dbReference type="RuleBase" id="RU363050"/>
    </source>
</evidence>
<keyword evidence="3 5" id="KW-0493">Microtubule</keyword>
<dbReference type="InterPro" id="IPR041470">
    <property type="entry name" value="GCP_N"/>
</dbReference>
<dbReference type="RefSeq" id="XP_022136607.1">
    <property type="nucleotide sequence ID" value="XM_022280915.1"/>
</dbReference>
<name>A0A6J1C5X9_MOMCH</name>
<dbReference type="GO" id="GO:0051321">
    <property type="term" value="P:meiotic cell cycle"/>
    <property type="evidence" value="ECO:0007669"/>
    <property type="project" value="TreeGrafter"/>
</dbReference>
<evidence type="ECO:0000313" key="8">
    <source>
        <dbReference type="Proteomes" id="UP000504603"/>
    </source>
</evidence>
<dbReference type="GeneID" id="111008244"/>
<accession>A0A6J1C5X9</accession>
<dbReference type="PANTHER" id="PTHR19302">
    <property type="entry name" value="GAMMA TUBULIN COMPLEX PROTEIN"/>
    <property type="match status" value="1"/>
</dbReference>
<dbReference type="InterPro" id="IPR007259">
    <property type="entry name" value="GCP"/>
</dbReference>
<protein>
    <recommendedName>
        <fullName evidence="5">Gamma-tubulin complex component</fullName>
    </recommendedName>
</protein>
<dbReference type="FunFam" id="1.20.120.1900:FF:000008">
    <property type="entry name" value="Gamma-tubulin complex component"/>
    <property type="match status" value="1"/>
</dbReference>
<evidence type="ECO:0000313" key="9">
    <source>
        <dbReference type="RefSeq" id="XP_022136607.1"/>
    </source>
</evidence>
<proteinExistence type="inferred from homology"/>
<evidence type="ECO:0000256" key="3">
    <source>
        <dbReference type="ARBA" id="ARBA00022701"/>
    </source>
</evidence>
<dbReference type="Pfam" id="PF04130">
    <property type="entry name" value="GCP_C_terminal"/>
    <property type="match status" value="1"/>
</dbReference>
<evidence type="ECO:0000256" key="4">
    <source>
        <dbReference type="ARBA" id="ARBA00023212"/>
    </source>
</evidence>
<dbReference type="GO" id="GO:0005874">
    <property type="term" value="C:microtubule"/>
    <property type="evidence" value="ECO:0007669"/>
    <property type="project" value="UniProtKB-KW"/>
</dbReference>
<dbReference type="Pfam" id="PF17681">
    <property type="entry name" value="GCP_N_terminal"/>
    <property type="match status" value="1"/>
</dbReference>
<reference evidence="9" key="1">
    <citation type="submission" date="2025-08" db="UniProtKB">
        <authorList>
            <consortium name="RefSeq"/>
        </authorList>
    </citation>
    <scope>IDENTIFICATION</scope>
    <source>
        <strain evidence="9">OHB3-1</strain>
    </source>
</reference>
<comment type="similarity">
    <text evidence="1 5">Belongs to the TUBGCP family.</text>
</comment>
<dbReference type="Gene3D" id="1.20.120.1900">
    <property type="entry name" value="Gamma-tubulin complex, C-terminal domain"/>
    <property type="match status" value="1"/>
</dbReference>
<dbReference type="Proteomes" id="UP000504603">
    <property type="component" value="Unplaced"/>
</dbReference>
<evidence type="ECO:0000256" key="2">
    <source>
        <dbReference type="ARBA" id="ARBA00022490"/>
    </source>
</evidence>
<dbReference type="GO" id="GO:0051225">
    <property type="term" value="P:spindle assembly"/>
    <property type="evidence" value="ECO:0007669"/>
    <property type="project" value="TreeGrafter"/>
</dbReference>
<dbReference type="GO" id="GO:0043015">
    <property type="term" value="F:gamma-tubulin binding"/>
    <property type="evidence" value="ECO:0007669"/>
    <property type="project" value="InterPro"/>
</dbReference>
<evidence type="ECO:0000259" key="7">
    <source>
        <dbReference type="Pfam" id="PF17681"/>
    </source>
</evidence>
<gene>
    <name evidence="9" type="primary">LOC111008244</name>
</gene>
<feature type="domain" description="Gamma tubulin complex component protein N-terminal" evidence="7">
    <location>
        <begin position="38"/>
        <end position="350"/>
    </location>
</feature>
<dbReference type="AlphaFoldDB" id="A0A6J1C5X9"/>
<comment type="subcellular location">
    <subcellularLocation>
        <location evidence="5">Cytoplasm</location>
        <location evidence="5">Cytoskeleton</location>
        <location evidence="5">Microtubule organizing center</location>
    </subcellularLocation>
</comment>
<keyword evidence="4 5" id="KW-0206">Cytoskeleton</keyword>
<dbReference type="GO" id="GO:0000278">
    <property type="term" value="P:mitotic cell cycle"/>
    <property type="evidence" value="ECO:0007669"/>
    <property type="project" value="TreeGrafter"/>
</dbReference>
<dbReference type="OrthoDB" id="66546at2759"/>
<dbReference type="KEGG" id="mcha:111008244"/>
<organism evidence="8 9">
    <name type="scientific">Momordica charantia</name>
    <name type="common">Bitter gourd</name>
    <name type="synonym">Balsam pear</name>
    <dbReference type="NCBI Taxonomy" id="3673"/>
    <lineage>
        <taxon>Eukaryota</taxon>
        <taxon>Viridiplantae</taxon>
        <taxon>Streptophyta</taxon>
        <taxon>Embryophyta</taxon>
        <taxon>Tracheophyta</taxon>
        <taxon>Spermatophyta</taxon>
        <taxon>Magnoliopsida</taxon>
        <taxon>eudicotyledons</taxon>
        <taxon>Gunneridae</taxon>
        <taxon>Pentapetalae</taxon>
        <taxon>rosids</taxon>
        <taxon>fabids</taxon>
        <taxon>Cucurbitales</taxon>
        <taxon>Cucurbitaceae</taxon>
        <taxon>Momordiceae</taxon>
        <taxon>Momordica</taxon>
    </lineage>
</organism>
<comment type="function">
    <text evidence="5">Component of the gamma-tubulin ring complex (gTuRC) which mediates microtubule nucleation.</text>
</comment>
<dbReference type="PANTHER" id="PTHR19302:SF33">
    <property type="entry name" value="GAMMA-TUBULIN COMPLEX COMPONENT 5"/>
    <property type="match status" value="1"/>
</dbReference>
<keyword evidence="8" id="KW-1185">Reference proteome</keyword>
<keyword evidence="2 5" id="KW-0963">Cytoplasm</keyword>
<dbReference type="GO" id="GO:0000922">
    <property type="term" value="C:spindle pole"/>
    <property type="evidence" value="ECO:0007669"/>
    <property type="project" value="InterPro"/>
</dbReference>
<feature type="domain" description="Gamma tubulin complex component C-terminal" evidence="6">
    <location>
        <begin position="640"/>
        <end position="956"/>
    </location>
</feature>
<dbReference type="GO" id="GO:0051011">
    <property type="term" value="F:microtubule minus-end binding"/>
    <property type="evidence" value="ECO:0007669"/>
    <property type="project" value="TreeGrafter"/>
</dbReference>
<sequence length="985" mass="110650">MEQRKSRSLIDSISDIFTNGIHFAAPVSSLRTCELDLVRGVLQMLQGFPGSLFSWDDIGKKFCAKSGIYVSHLSRSSLLAILNQFMYAATCLQLTQLVLQEVSTSAKSAAPTLRAFVTSVSAWLKRLRDVASSEEMKINDAGSVTTPTLMGLAGSLSSLCSGAEYLLQIVHKAIPKVYFESSDAITAAELAVHVLDNLYKKLDEVCLIQNGQEETYQMLLHIFVGSLLPYIEELDSWVFEGILDDPYEELFFYANEAVSVDEHEFWEKSYFLRSPRLDGELSSSIKKEASERESISLSHLLKGKDQYTGGSIACPLFMKDVAKSMVAAGKSLQLIRHVCATLSPASEKQNGEEFNGGADYGGSLARLSLAELFCVSLAALIGDGDRISRYFWKHDQYKLGTDSLFKSHMNRLEVENGIGELTCKKKHWHSLLVDALSLKGSDGLKSGHKVANKLVGESEKKMAFGMTNCLCSLESFHPENPVITVCTTILKDNINVWKRLNLSRCFNLPPLNDEGLFKAIFGDEDATFSAIKGTDFTFGFQFDKYEHLHSQNEAKLIETLFPFPTILPACQDDLHMSDLLPFQKNSTLPSRVLRWMQNVVPRTMPLTMVIMEECLVVYLRQQVDYIGKRVLSKLMNEWRLMDELAVLRAIYLLGSGDLLQHFLTVIFDKLDKGETWDDDFELNTILQESMRNSADGMLLSAPDSLVVSIVKSNSLDGDEQSNLVKLPSTPHKSSAHGFGMDGLDSLKFTYKVSWPLELIFNTEAIKKYNQVTGFLLKVKRAKFVLDKTRRWMWKGKSTVVNNCKRHWLVEQKLLHFVDAFHQYVMDRVYHSAWRELCEGMAAAQSLDAVIEVHEAYLLLIHRQCFVVPDKLWALIASRINVVLGLALDFYSVQQALSSGGTVSAIKARCEMEVDRIEKQFDDCIAFLLRVLSFKLNVGHFPHLADLVTRINYNYFYMSDSGNLRTAPSSETASSRLGKAFVGRTD</sequence>
<evidence type="ECO:0000259" key="6">
    <source>
        <dbReference type="Pfam" id="PF04130"/>
    </source>
</evidence>